<evidence type="ECO:0000313" key="3">
    <source>
        <dbReference type="Proteomes" id="UP001291309"/>
    </source>
</evidence>
<organism evidence="2 3">
    <name type="scientific">Hyalangium rubrum</name>
    <dbReference type="NCBI Taxonomy" id="3103134"/>
    <lineage>
        <taxon>Bacteria</taxon>
        <taxon>Pseudomonadati</taxon>
        <taxon>Myxococcota</taxon>
        <taxon>Myxococcia</taxon>
        <taxon>Myxococcales</taxon>
        <taxon>Cystobacterineae</taxon>
        <taxon>Archangiaceae</taxon>
        <taxon>Hyalangium</taxon>
    </lineage>
</organism>
<dbReference type="Proteomes" id="UP001291309">
    <property type="component" value="Unassembled WGS sequence"/>
</dbReference>
<dbReference type="EMBL" id="JAXIVS010000004">
    <property type="protein sequence ID" value="MDY7227748.1"/>
    <property type="molecule type" value="Genomic_DNA"/>
</dbReference>
<protein>
    <submittedName>
        <fullName evidence="2">Uncharacterized protein</fullName>
    </submittedName>
</protein>
<reference evidence="2 3" key="1">
    <citation type="submission" date="2023-12" db="EMBL/GenBank/DDBJ databases">
        <title>the genome sequence of Hyalangium sp. s54d21.</title>
        <authorList>
            <person name="Zhang X."/>
        </authorList>
    </citation>
    <scope>NUCLEOTIDE SEQUENCE [LARGE SCALE GENOMIC DNA]</scope>
    <source>
        <strain evidence="3">s54d21</strain>
    </source>
</reference>
<accession>A0ABU5H2R0</accession>
<sequence length="75" mass="8101">MVDTNRRTLSSRPVGRVGSGADRYEKESLEGDAASPLAAMKREQRAANVMPPVSGKGSFSSRLQEKADADKPRKP</sequence>
<feature type="region of interest" description="Disordered" evidence="1">
    <location>
        <begin position="1"/>
        <end position="75"/>
    </location>
</feature>
<gene>
    <name evidence="2" type="ORF">SYV04_15140</name>
</gene>
<dbReference type="RefSeq" id="WP_321546461.1">
    <property type="nucleotide sequence ID" value="NZ_JAXIVS010000004.1"/>
</dbReference>
<proteinExistence type="predicted"/>
<name>A0ABU5H2R0_9BACT</name>
<evidence type="ECO:0000313" key="2">
    <source>
        <dbReference type="EMBL" id="MDY7227748.1"/>
    </source>
</evidence>
<comment type="caution">
    <text evidence="2">The sequence shown here is derived from an EMBL/GenBank/DDBJ whole genome shotgun (WGS) entry which is preliminary data.</text>
</comment>
<evidence type="ECO:0000256" key="1">
    <source>
        <dbReference type="SAM" id="MobiDB-lite"/>
    </source>
</evidence>
<feature type="compositionally biased region" description="Basic and acidic residues" evidence="1">
    <location>
        <begin position="63"/>
        <end position="75"/>
    </location>
</feature>
<keyword evidence="3" id="KW-1185">Reference proteome</keyword>